<evidence type="ECO:0000313" key="2">
    <source>
        <dbReference type="Proteomes" id="UP000782519"/>
    </source>
</evidence>
<accession>A0A933RZC5</accession>
<comment type="caution">
    <text evidence="1">The sequence shown here is derived from an EMBL/GenBank/DDBJ whole genome shotgun (WGS) entry which is preliminary data.</text>
</comment>
<protein>
    <submittedName>
        <fullName evidence="1">Uncharacterized protein</fullName>
    </submittedName>
</protein>
<gene>
    <name evidence="1" type="ORF">HZA66_18850</name>
</gene>
<dbReference type="AlphaFoldDB" id="A0A933RZC5"/>
<dbReference type="EMBL" id="JACRJB010000053">
    <property type="protein sequence ID" value="MBI5131501.1"/>
    <property type="molecule type" value="Genomic_DNA"/>
</dbReference>
<sequence>MVNSRRLAAVVADALGMPLTSTVQHARNLREAPDHSLIAQGGRGRHVPEMTHDDAAALVCAVLASEAVGASAETVRSLKKLKAQYHGHHSSGRRRRTDFVGIPDFRLDIGRDHDVIGGLAAILRFFSREDAFLEELNHRRSEPYVIRATFEVEYPQHFVSMSVGVPSVASQNWTFGNRAFARTEQIRRCRQDALREIARCLAPS</sequence>
<dbReference type="Proteomes" id="UP000782519">
    <property type="component" value="Unassembled WGS sequence"/>
</dbReference>
<organism evidence="1 2">
    <name type="scientific">Rhodopseudomonas palustris</name>
    <dbReference type="NCBI Taxonomy" id="1076"/>
    <lineage>
        <taxon>Bacteria</taxon>
        <taxon>Pseudomonadati</taxon>
        <taxon>Pseudomonadota</taxon>
        <taxon>Alphaproteobacteria</taxon>
        <taxon>Hyphomicrobiales</taxon>
        <taxon>Nitrobacteraceae</taxon>
        <taxon>Rhodopseudomonas</taxon>
    </lineage>
</organism>
<name>A0A933RZC5_RHOPL</name>
<proteinExistence type="predicted"/>
<evidence type="ECO:0000313" key="1">
    <source>
        <dbReference type="EMBL" id="MBI5131501.1"/>
    </source>
</evidence>
<reference evidence="1" key="1">
    <citation type="submission" date="2020-07" db="EMBL/GenBank/DDBJ databases">
        <title>Huge and variable diversity of episymbiotic CPR bacteria and DPANN archaea in groundwater ecosystems.</title>
        <authorList>
            <person name="He C.Y."/>
            <person name="Keren R."/>
            <person name="Whittaker M."/>
            <person name="Farag I.F."/>
            <person name="Doudna J."/>
            <person name="Cate J.H.D."/>
            <person name="Banfield J.F."/>
        </authorList>
    </citation>
    <scope>NUCLEOTIDE SEQUENCE</scope>
    <source>
        <strain evidence="1">NC_groundwater_1818_Pr3_B-0.1um_66_35</strain>
    </source>
</reference>